<sequence>MILPEQDRSPPSFPSPGSRGPVRRDPGLSGGIGGVPLPFGDAVPSIQGNCHFME</sequence>
<dbReference type="HOGENOM" id="CLU_3047835_0_0_12"/>
<organism evidence="2 3">
    <name type="scientific">Salinispira pacifica</name>
    <dbReference type="NCBI Taxonomy" id="1307761"/>
    <lineage>
        <taxon>Bacteria</taxon>
        <taxon>Pseudomonadati</taxon>
        <taxon>Spirochaetota</taxon>
        <taxon>Spirochaetia</taxon>
        <taxon>Spirochaetales</taxon>
        <taxon>Spirochaetaceae</taxon>
        <taxon>Salinispira</taxon>
    </lineage>
</organism>
<protein>
    <submittedName>
        <fullName evidence="2">Uncharacterized protein</fullName>
    </submittedName>
</protein>
<reference evidence="2 3" key="1">
    <citation type="journal article" date="2015" name="Stand. Genomic Sci.">
        <title>Complete genome sequence and description of Salinispira pacifica gen. nov., sp. nov., a novel spirochaete isolated form a hypersaline microbial mat.</title>
        <authorList>
            <person name="Ben Hania W."/>
            <person name="Joseph M."/>
            <person name="Schumann P."/>
            <person name="Bunk B."/>
            <person name="Fiebig A."/>
            <person name="Sproer C."/>
            <person name="Klenk H.P."/>
            <person name="Fardeau M.L."/>
            <person name="Spring S."/>
        </authorList>
    </citation>
    <scope>NUCLEOTIDE SEQUENCE [LARGE SCALE GENOMIC DNA]</scope>
    <source>
        <strain evidence="2 3">L21-RPul-D2</strain>
    </source>
</reference>
<proteinExistence type="predicted"/>
<accession>V5WIR4</accession>
<evidence type="ECO:0000313" key="3">
    <source>
        <dbReference type="Proteomes" id="UP000018680"/>
    </source>
</evidence>
<dbReference type="STRING" id="1307761.L21SP2_2333"/>
<feature type="region of interest" description="Disordered" evidence="1">
    <location>
        <begin position="1"/>
        <end position="40"/>
    </location>
</feature>
<dbReference type="Proteomes" id="UP000018680">
    <property type="component" value="Chromosome"/>
</dbReference>
<dbReference type="KEGG" id="slr:L21SP2_2333"/>
<name>V5WIR4_9SPIO</name>
<gene>
    <name evidence="2" type="ORF">L21SP2_2333</name>
</gene>
<dbReference type="EMBL" id="CP006939">
    <property type="protein sequence ID" value="AHC15688.1"/>
    <property type="molecule type" value="Genomic_DNA"/>
</dbReference>
<keyword evidence="3" id="KW-1185">Reference proteome</keyword>
<dbReference type="AlphaFoldDB" id="V5WIR4"/>
<evidence type="ECO:0000313" key="2">
    <source>
        <dbReference type="EMBL" id="AHC15688.1"/>
    </source>
</evidence>
<evidence type="ECO:0000256" key="1">
    <source>
        <dbReference type="SAM" id="MobiDB-lite"/>
    </source>
</evidence>